<dbReference type="InterPro" id="IPR018359">
    <property type="entry name" value="Bromodomain_CS"/>
</dbReference>
<protein>
    <recommendedName>
        <fullName evidence="4">Bromo domain-containing protein</fullName>
    </recommendedName>
</protein>
<dbReference type="InterPro" id="IPR051831">
    <property type="entry name" value="Bromodomain_contain_prot"/>
</dbReference>
<feature type="region of interest" description="Disordered" evidence="3">
    <location>
        <begin position="1"/>
        <end position="101"/>
    </location>
</feature>
<dbReference type="PROSITE" id="PS50014">
    <property type="entry name" value="BROMODOMAIN_2"/>
    <property type="match status" value="1"/>
</dbReference>
<dbReference type="PANTHER" id="PTHR22881">
    <property type="entry name" value="BROMODOMAIN CONTAINING PROTEIN"/>
    <property type="match status" value="1"/>
</dbReference>
<sequence length="697" mass="77214">MGEVSGTTMTMQQDNKKKKKKGRPSLLDLQRRSLKQQQQQQEEEEERNPNSFNLSSNPSRRSNRRNPNSDWISGDQENDDEDERKEKKHKLLHGLNPHPEYPTLLPNSLSFTLNPYGSDLQDAKITAVHHGSDAMGEKVWKATDTIQGSQLESGPTTPLPDKKLLVFILDRLQKKDTHGVFSEPVDPEELPDYHDIIHNPMDFGTVRKKLDAGAYANLEQFEKDVLLICTNAMQYNAPDTVFFRQARSMQELAKKDFENLRQDSDDNEPQPKVVRRGRPPGKNLKKSLGRSPYEHVCPEPSLDATPASGGGNSGGSNAYNLRKGLTSYKSPPADAFVRASHGSLNSEACTSWWSEWENEFPASVLKSVLKYGKKQFAIDENRRDTYEHSMDSGHGPSVLATFEGELKQLMAVGLHLEHGYARSLTRFAAGLGPVVWKIASQKIERVLPIGLKFGPGWIGENEASMQQQSLFTEEKSSDGTIPGNNDTSKVVHHRTSSLNTVVANGFLMQDQEDFRSTEVDSQCELTSLNSSFGGIKPVPPFRVQQKPIISSDINGLNDGFGSDFSSQIRMVRLASLTGMSGSDDTLVRSQMHGINSSGKNSIYQMAQNDIESNEARFSEIARTDSGNPLGLGSGLESHGTSEVVPGGKASWERLSMYHKHDSFSFPPDLNVRFQQTGSPSSSVQIGSPQQPDLALQL</sequence>
<dbReference type="EMBL" id="OIVN01003323">
    <property type="protein sequence ID" value="SPD10311.1"/>
    <property type="molecule type" value="Genomic_DNA"/>
</dbReference>
<feature type="region of interest" description="Disordered" evidence="3">
    <location>
        <begin position="258"/>
        <end position="318"/>
    </location>
</feature>
<feature type="region of interest" description="Disordered" evidence="3">
    <location>
        <begin position="675"/>
        <end position="697"/>
    </location>
</feature>
<name>A0A2N9HF61_FAGSY</name>
<dbReference type="Pfam" id="PF00439">
    <property type="entry name" value="Bromodomain"/>
    <property type="match status" value="1"/>
</dbReference>
<feature type="region of interest" description="Disordered" evidence="3">
    <location>
        <begin position="624"/>
        <end position="643"/>
    </location>
</feature>
<evidence type="ECO:0000256" key="2">
    <source>
        <dbReference type="PROSITE-ProRule" id="PRU00035"/>
    </source>
</evidence>
<dbReference type="SMART" id="SM00297">
    <property type="entry name" value="BROMO"/>
    <property type="match status" value="1"/>
</dbReference>
<feature type="compositionally biased region" description="Polar residues" evidence="3">
    <location>
        <begin position="1"/>
        <end position="13"/>
    </location>
</feature>
<evidence type="ECO:0000259" key="4">
    <source>
        <dbReference type="PROSITE" id="PS50014"/>
    </source>
</evidence>
<dbReference type="PRINTS" id="PR00503">
    <property type="entry name" value="BROMODOMAIN"/>
</dbReference>
<gene>
    <name evidence="5" type="ORF">FSB_LOCUS38193</name>
</gene>
<proteinExistence type="predicted"/>
<dbReference type="Gene3D" id="1.20.920.10">
    <property type="entry name" value="Bromodomain-like"/>
    <property type="match status" value="1"/>
</dbReference>
<reference evidence="5" key="1">
    <citation type="submission" date="2018-02" db="EMBL/GenBank/DDBJ databases">
        <authorList>
            <person name="Cohen D.B."/>
            <person name="Kent A.D."/>
        </authorList>
    </citation>
    <scope>NUCLEOTIDE SEQUENCE</scope>
</reference>
<organism evidence="5">
    <name type="scientific">Fagus sylvatica</name>
    <name type="common">Beechnut</name>
    <dbReference type="NCBI Taxonomy" id="28930"/>
    <lineage>
        <taxon>Eukaryota</taxon>
        <taxon>Viridiplantae</taxon>
        <taxon>Streptophyta</taxon>
        <taxon>Embryophyta</taxon>
        <taxon>Tracheophyta</taxon>
        <taxon>Spermatophyta</taxon>
        <taxon>Magnoliopsida</taxon>
        <taxon>eudicotyledons</taxon>
        <taxon>Gunneridae</taxon>
        <taxon>Pentapetalae</taxon>
        <taxon>rosids</taxon>
        <taxon>fabids</taxon>
        <taxon>Fagales</taxon>
        <taxon>Fagaceae</taxon>
        <taxon>Fagus</taxon>
    </lineage>
</organism>
<dbReference type="CDD" id="cd04369">
    <property type="entry name" value="Bromodomain"/>
    <property type="match status" value="1"/>
</dbReference>
<dbReference type="InterPro" id="IPR001487">
    <property type="entry name" value="Bromodomain"/>
</dbReference>
<feature type="domain" description="Bromo" evidence="4">
    <location>
        <begin position="173"/>
        <end position="243"/>
    </location>
</feature>
<accession>A0A2N9HF61</accession>
<dbReference type="AlphaFoldDB" id="A0A2N9HF61"/>
<dbReference type="SUPFAM" id="SSF47370">
    <property type="entry name" value="Bromodomain"/>
    <property type="match status" value="1"/>
</dbReference>
<keyword evidence="1 2" id="KW-0103">Bromodomain</keyword>
<feature type="compositionally biased region" description="Basic residues" evidence="3">
    <location>
        <begin position="273"/>
        <end position="288"/>
    </location>
</feature>
<dbReference type="PANTHER" id="PTHR22881:SF11">
    <property type="entry name" value="BROMODOMAIN-CONTAINING PROTEIN DDB_G0270170-LIKE ISOFORM X1"/>
    <property type="match status" value="1"/>
</dbReference>
<feature type="compositionally biased region" description="Low complexity" evidence="3">
    <location>
        <begin position="49"/>
        <end position="69"/>
    </location>
</feature>
<evidence type="ECO:0000313" key="5">
    <source>
        <dbReference type="EMBL" id="SPD10311.1"/>
    </source>
</evidence>
<evidence type="ECO:0000256" key="1">
    <source>
        <dbReference type="ARBA" id="ARBA00023117"/>
    </source>
</evidence>
<dbReference type="PROSITE" id="PS00633">
    <property type="entry name" value="BROMODOMAIN_1"/>
    <property type="match status" value="1"/>
</dbReference>
<dbReference type="InterPro" id="IPR036427">
    <property type="entry name" value="Bromodomain-like_sf"/>
</dbReference>
<feature type="compositionally biased region" description="Polar residues" evidence="3">
    <location>
        <begin position="675"/>
        <end position="690"/>
    </location>
</feature>
<evidence type="ECO:0000256" key="3">
    <source>
        <dbReference type="SAM" id="MobiDB-lite"/>
    </source>
</evidence>